<accession>A0A1W9NXJ8</accession>
<evidence type="ECO:0000256" key="1">
    <source>
        <dbReference type="ARBA" id="ARBA00007637"/>
    </source>
</evidence>
<dbReference type="Proteomes" id="UP000192520">
    <property type="component" value="Unassembled WGS sequence"/>
</dbReference>
<dbReference type="EMBL" id="MZGJ01000018">
    <property type="protein sequence ID" value="OQX50804.1"/>
    <property type="molecule type" value="Genomic_DNA"/>
</dbReference>
<gene>
    <name evidence="3" type="ORF">B5M47_03050</name>
</gene>
<evidence type="ECO:0000313" key="4">
    <source>
        <dbReference type="Proteomes" id="UP000192520"/>
    </source>
</evidence>
<evidence type="ECO:0000313" key="3">
    <source>
        <dbReference type="EMBL" id="OQX50804.1"/>
    </source>
</evidence>
<comment type="similarity">
    <text evidence="1">Belongs to the NAD(P)-dependent epimerase/dehydratase family.</text>
</comment>
<dbReference type="Gene3D" id="3.40.50.720">
    <property type="entry name" value="NAD(P)-binding Rossmann-like Domain"/>
    <property type="match status" value="1"/>
</dbReference>
<comment type="caution">
    <text evidence="3">The sequence shown here is derived from an EMBL/GenBank/DDBJ whole genome shotgun (WGS) entry which is preliminary data.</text>
</comment>
<reference evidence="4" key="1">
    <citation type="submission" date="2017-03" db="EMBL/GenBank/DDBJ databases">
        <title>Novel pathways for hydrocarbon cycling and metabolic interdependencies in hydrothermal sediment communities.</title>
        <authorList>
            <person name="Dombrowski N."/>
            <person name="Seitz K."/>
            <person name="Teske A."/>
            <person name="Baker B."/>
        </authorList>
    </citation>
    <scope>NUCLEOTIDE SEQUENCE [LARGE SCALE GENOMIC DNA]</scope>
</reference>
<feature type="domain" description="NAD-dependent epimerase/dehydratase" evidence="2">
    <location>
        <begin position="3"/>
        <end position="231"/>
    </location>
</feature>
<dbReference type="InterPro" id="IPR036291">
    <property type="entry name" value="NAD(P)-bd_dom_sf"/>
</dbReference>
<proteinExistence type="inferred from homology"/>
<protein>
    <recommendedName>
        <fullName evidence="2">NAD-dependent epimerase/dehydratase domain-containing protein</fullName>
    </recommendedName>
</protein>
<evidence type="ECO:0000259" key="2">
    <source>
        <dbReference type="Pfam" id="PF01370"/>
    </source>
</evidence>
<dbReference type="Gene3D" id="3.90.25.10">
    <property type="entry name" value="UDP-galactose 4-epimerase, domain 1"/>
    <property type="match status" value="1"/>
</dbReference>
<dbReference type="AlphaFoldDB" id="A0A1W9NXJ8"/>
<dbReference type="SUPFAM" id="SSF51735">
    <property type="entry name" value="NAD(P)-binding Rossmann-fold domains"/>
    <property type="match status" value="1"/>
</dbReference>
<dbReference type="Pfam" id="PF01370">
    <property type="entry name" value="Epimerase"/>
    <property type="match status" value="1"/>
</dbReference>
<sequence>MNILLAGGSGTVGRNLINYLLERYPSYHLVNFDRQDWELGRKQYTFIKGDIRREELVEKTIKEHEIQTVINLAHENKSGIQQIETNFCGHYVLLNKSHQARIKKFIHLSSDVIYSTTAEAALNKPAVETDPVSAANMDSAGRIGAEALSLAYYKTYQLPVTILRPASILGPHLKPDNLISLFISSALKNDPLPIYHEGQSSQDWLYASDLCLAIDKVLHNKKVEGEIFNLGLGIKHSILDTAKLILVNLDKPESLLRFMEEKTPLFSRPALNIDKAKRLLGWEPQIGFNEALKRTIDYHVSSTKSPTQ</sequence>
<dbReference type="InterPro" id="IPR001509">
    <property type="entry name" value="Epimerase_deHydtase"/>
</dbReference>
<name>A0A1W9NXJ8_UNCC3</name>
<organism evidence="3 4">
    <name type="scientific">candidate division CPR3 bacterium 4484_211</name>
    <dbReference type="NCBI Taxonomy" id="1968527"/>
    <lineage>
        <taxon>Bacteria</taxon>
        <taxon>Bacteria division CPR3</taxon>
    </lineage>
</organism>
<dbReference type="STRING" id="1968527.B5M47_03050"/>
<dbReference type="PANTHER" id="PTHR43000">
    <property type="entry name" value="DTDP-D-GLUCOSE 4,6-DEHYDRATASE-RELATED"/>
    <property type="match status" value="1"/>
</dbReference>